<dbReference type="Gene3D" id="3.20.20.70">
    <property type="entry name" value="Aldolase class I"/>
    <property type="match status" value="1"/>
</dbReference>
<dbReference type="Proteomes" id="UP000290365">
    <property type="component" value="Chromosome"/>
</dbReference>
<gene>
    <name evidence="2" type="ORF">EPA93_30245</name>
</gene>
<evidence type="ECO:0000313" key="2">
    <source>
        <dbReference type="EMBL" id="QBD80034.1"/>
    </source>
</evidence>
<evidence type="ECO:0008006" key="4">
    <source>
        <dbReference type="Google" id="ProtNLM"/>
    </source>
</evidence>
<keyword evidence="3" id="KW-1185">Reference proteome</keyword>
<dbReference type="EMBL" id="CP035758">
    <property type="protein sequence ID" value="QBD80034.1"/>
    <property type="molecule type" value="Genomic_DNA"/>
</dbReference>
<dbReference type="PANTHER" id="PTHR10683">
    <property type="entry name" value="TRANSALDOLASE"/>
    <property type="match status" value="1"/>
</dbReference>
<dbReference type="RefSeq" id="WP_129891100.1">
    <property type="nucleotide sequence ID" value="NZ_CP035758.1"/>
</dbReference>
<dbReference type="InterPro" id="IPR018225">
    <property type="entry name" value="Transaldolase_AS"/>
</dbReference>
<dbReference type="PANTHER" id="PTHR10683:SF28">
    <property type="entry name" value="TRANSALDOLASE C"/>
    <property type="match status" value="1"/>
</dbReference>
<keyword evidence="1" id="KW-0704">Schiff base</keyword>
<dbReference type="SUPFAM" id="SSF51569">
    <property type="entry name" value="Aldolase"/>
    <property type="match status" value="1"/>
</dbReference>
<dbReference type="OrthoDB" id="9807051at2"/>
<proteinExistence type="predicted"/>
<dbReference type="PROSITE" id="PS01054">
    <property type="entry name" value="TRANSALDOLASE_1"/>
    <property type="match status" value="1"/>
</dbReference>
<evidence type="ECO:0000313" key="3">
    <source>
        <dbReference type="Proteomes" id="UP000290365"/>
    </source>
</evidence>
<dbReference type="AlphaFoldDB" id="A0A4P6JWR2"/>
<dbReference type="Pfam" id="PF00923">
    <property type="entry name" value="TAL_FSA"/>
    <property type="match status" value="1"/>
</dbReference>
<protein>
    <recommendedName>
        <fullName evidence="4">Fructose-6-phosphate aldolase</fullName>
    </recommendedName>
</protein>
<sequence length="221" mass="24525">MALYIDCAYLDDITQVCKTIPVAGVTTNPSLMLNACQRGQKLSPRQLLQELLARIEGTIFIQPGETEEEEAVKEALSYIELAPERVIPKIPMTQTGMRIALQLKSARHRIAFTAITTVAQVYCATMAQADYVIPYYNRLTSAGVDARERITDMVSLLEKQQLPTRVLAASLKSSIETSEALLAGAHDLTAAPSVLLEMVRNPQSEQAVEKFKQDWQKMKTL</sequence>
<name>A0A4P6JWR2_KTERU</name>
<dbReference type="KEGG" id="kbs:EPA93_30245"/>
<evidence type="ECO:0000256" key="1">
    <source>
        <dbReference type="ARBA" id="ARBA00023270"/>
    </source>
</evidence>
<organism evidence="2 3">
    <name type="scientific">Ktedonosporobacter rubrisoli</name>
    <dbReference type="NCBI Taxonomy" id="2509675"/>
    <lineage>
        <taxon>Bacteria</taxon>
        <taxon>Bacillati</taxon>
        <taxon>Chloroflexota</taxon>
        <taxon>Ktedonobacteria</taxon>
        <taxon>Ktedonobacterales</taxon>
        <taxon>Ktedonosporobacteraceae</taxon>
        <taxon>Ktedonosporobacter</taxon>
    </lineage>
</organism>
<dbReference type="InterPro" id="IPR013785">
    <property type="entry name" value="Aldolase_TIM"/>
</dbReference>
<dbReference type="GO" id="GO:0005975">
    <property type="term" value="P:carbohydrate metabolic process"/>
    <property type="evidence" value="ECO:0007669"/>
    <property type="project" value="InterPro"/>
</dbReference>
<dbReference type="InterPro" id="IPR001585">
    <property type="entry name" value="TAL/FSA"/>
</dbReference>
<reference evidence="2 3" key="1">
    <citation type="submission" date="2019-01" db="EMBL/GenBank/DDBJ databases">
        <title>Ktedonosporobacter rubrisoli SCAWS-G2.</title>
        <authorList>
            <person name="Huang Y."/>
            <person name="Yan B."/>
        </authorList>
    </citation>
    <scope>NUCLEOTIDE SEQUENCE [LARGE SCALE GENOMIC DNA]</scope>
    <source>
        <strain evidence="2 3">SCAWS-G2</strain>
    </source>
</reference>
<accession>A0A4P6JWR2</accession>